<evidence type="ECO:0000256" key="10">
    <source>
        <dbReference type="RuleBase" id="RU361160"/>
    </source>
</evidence>
<keyword evidence="4 10" id="KW-0560">Oxidoreductase</keyword>
<dbReference type="NCBIfam" id="TIGR01534">
    <property type="entry name" value="GAPDH-I"/>
    <property type="match status" value="1"/>
</dbReference>
<feature type="site" description="Activates thiol group during catalysis" evidence="8">
    <location>
        <position position="180"/>
    </location>
</feature>
<dbReference type="SMART" id="SM00846">
    <property type="entry name" value="Gp_dh_N"/>
    <property type="match status" value="1"/>
</dbReference>
<dbReference type="PIRSF" id="PIRSF000149">
    <property type="entry name" value="GAP_DH"/>
    <property type="match status" value="1"/>
</dbReference>
<dbReference type="EC" id="1.2.1.-" evidence="10"/>
<keyword evidence="7" id="KW-0547">Nucleotide-binding</keyword>
<feature type="binding site" evidence="6">
    <location>
        <begin position="211"/>
        <end position="212"/>
    </location>
    <ligand>
        <name>D-glyceraldehyde 3-phosphate</name>
        <dbReference type="ChEBI" id="CHEBI:59776"/>
    </ligand>
</feature>
<evidence type="ECO:0000256" key="5">
    <source>
        <dbReference type="PIRSR" id="PIRSR000149-1"/>
    </source>
</evidence>
<dbReference type="Pfam" id="PF02800">
    <property type="entry name" value="Gp_dh_C"/>
    <property type="match status" value="1"/>
</dbReference>
<dbReference type="GO" id="GO:0051287">
    <property type="term" value="F:NAD binding"/>
    <property type="evidence" value="ECO:0007669"/>
    <property type="project" value="InterPro"/>
</dbReference>
<protein>
    <recommendedName>
        <fullName evidence="3 10">Glyceraldehyde-3-phosphate dehydrogenase</fullName>
        <ecNumber evidence="10">1.2.1.-</ecNumber>
    </recommendedName>
</protein>
<feature type="binding site" evidence="6">
    <location>
        <begin position="152"/>
        <end position="154"/>
    </location>
    <ligand>
        <name>D-glyceraldehyde 3-phosphate</name>
        <dbReference type="ChEBI" id="CHEBI:59776"/>
    </ligand>
</feature>
<accession>A0A1L7CSF8</accession>
<dbReference type="EMBL" id="CP009247">
    <property type="protein sequence ID" value="APT88782.1"/>
    <property type="molecule type" value="Genomic_DNA"/>
</dbReference>
<evidence type="ECO:0000256" key="4">
    <source>
        <dbReference type="ARBA" id="ARBA00023002"/>
    </source>
</evidence>
<evidence type="ECO:0000259" key="11">
    <source>
        <dbReference type="SMART" id="SM00846"/>
    </source>
</evidence>
<feature type="binding site" evidence="6">
    <location>
        <position position="234"/>
    </location>
    <ligand>
        <name>D-glyceraldehyde 3-phosphate</name>
        <dbReference type="ChEBI" id="CHEBI:59776"/>
    </ligand>
</feature>
<feature type="domain" description="Glyceraldehyde 3-phosphate dehydrogenase NAD(P) binding" evidence="11">
    <location>
        <begin position="3"/>
        <end position="153"/>
    </location>
</feature>
<dbReference type="InterPro" id="IPR020829">
    <property type="entry name" value="GlycerAld_3-P_DH_cat"/>
</dbReference>
<dbReference type="GO" id="GO:0004365">
    <property type="term" value="F:glyceraldehyde-3-phosphate dehydrogenase (NAD+) (phosphorylating) activity"/>
    <property type="evidence" value="ECO:0007669"/>
    <property type="project" value="UniProtKB-ARBA"/>
</dbReference>
<dbReference type="Gene3D" id="3.40.50.720">
    <property type="entry name" value="NAD(P)-binding Rossmann-like Domain"/>
    <property type="match status" value="1"/>
</dbReference>
<dbReference type="InterPro" id="IPR020830">
    <property type="entry name" value="GlycerAld_3-P_DH_AS"/>
</dbReference>
<evidence type="ECO:0000256" key="8">
    <source>
        <dbReference type="PIRSR" id="PIRSR000149-4"/>
    </source>
</evidence>
<dbReference type="PROSITE" id="PS00071">
    <property type="entry name" value="GAPDH"/>
    <property type="match status" value="1"/>
</dbReference>
<dbReference type="CDD" id="cd05214">
    <property type="entry name" value="GAPDH_I_N"/>
    <property type="match status" value="1"/>
</dbReference>
<evidence type="ECO:0000256" key="9">
    <source>
        <dbReference type="RuleBase" id="RU000397"/>
    </source>
</evidence>
<evidence type="ECO:0000256" key="6">
    <source>
        <dbReference type="PIRSR" id="PIRSR000149-2"/>
    </source>
</evidence>
<feature type="active site" description="Nucleophile" evidence="5">
    <location>
        <position position="153"/>
    </location>
</feature>
<dbReference type="FunFam" id="3.40.50.720:FF:000001">
    <property type="entry name" value="Glyceraldehyde-3-phosphate dehydrogenase"/>
    <property type="match status" value="1"/>
</dbReference>
<dbReference type="AlphaFoldDB" id="A0A1L7CSF8"/>
<dbReference type="STRING" id="1437875.CFRA_05475"/>
<sequence length="330" mass="35961">MTIRVGINGFGRIGRNFFRAVLQRSDDLEVVAVNDLTDNKTLATLLKYDSILGKLDQEVSYDEESITVGEHKLHVTAERDPKNLDWAAHNVDIVIESTGFFTDANAAHAHIDAGAKKVIISAPAKNEDATFVYNVNHEDYDPEKHTVISGASCTTNCLAPMAKVLDEKFGIEEGLMTTVHAYTGDQRLHDAPHRDLRRARAAAVNIVPTSTGAAKAVALVLPQLKGKLDGYALRVPVITGSCTDLTFTAKNEVSVEAVNAAMKEAASETLGYTDEPLVSHDIVTDPHGSIFDSGLTKVIGNQVKVVSWYDNEWGYTCQLLRLTEHVASKF</sequence>
<dbReference type="OrthoDB" id="9803304at2"/>
<dbReference type="FunFam" id="3.30.360.10:FF:000002">
    <property type="entry name" value="Glyceraldehyde-3-phosphate dehydrogenase"/>
    <property type="match status" value="1"/>
</dbReference>
<dbReference type="Proteomes" id="UP000185434">
    <property type="component" value="Chromosome"/>
</dbReference>
<dbReference type="SUPFAM" id="SSF51735">
    <property type="entry name" value="NAD(P)-binding Rossmann-fold domains"/>
    <property type="match status" value="1"/>
</dbReference>
<organism evidence="12 13">
    <name type="scientific">Corynebacterium frankenforstense DSM 45800</name>
    <dbReference type="NCBI Taxonomy" id="1437875"/>
    <lineage>
        <taxon>Bacteria</taxon>
        <taxon>Bacillati</taxon>
        <taxon>Actinomycetota</taxon>
        <taxon>Actinomycetes</taxon>
        <taxon>Mycobacteriales</taxon>
        <taxon>Corynebacteriaceae</taxon>
        <taxon>Corynebacterium</taxon>
    </lineage>
</organism>
<gene>
    <name evidence="12" type="ORF">CFRA_05475</name>
</gene>
<dbReference type="GO" id="GO:0006006">
    <property type="term" value="P:glucose metabolic process"/>
    <property type="evidence" value="ECO:0007669"/>
    <property type="project" value="InterPro"/>
</dbReference>
<feature type="binding site" evidence="6">
    <location>
        <position position="183"/>
    </location>
    <ligand>
        <name>D-glyceraldehyde 3-phosphate</name>
        <dbReference type="ChEBI" id="CHEBI:59776"/>
    </ligand>
</feature>
<evidence type="ECO:0000256" key="2">
    <source>
        <dbReference type="ARBA" id="ARBA00007406"/>
    </source>
</evidence>
<dbReference type="PANTHER" id="PTHR43148">
    <property type="entry name" value="GLYCERALDEHYDE-3-PHOSPHATE DEHYDROGENASE 2"/>
    <property type="match status" value="1"/>
</dbReference>
<evidence type="ECO:0000313" key="12">
    <source>
        <dbReference type="EMBL" id="APT88782.1"/>
    </source>
</evidence>
<feature type="binding site" evidence="7">
    <location>
        <position position="121"/>
    </location>
    <ligand>
        <name>NAD(+)</name>
        <dbReference type="ChEBI" id="CHEBI:57540"/>
    </ligand>
</feature>
<comment type="subcellular location">
    <subcellularLocation>
        <location evidence="1">Cytoplasm</location>
    </subcellularLocation>
</comment>
<evidence type="ECO:0000256" key="1">
    <source>
        <dbReference type="ARBA" id="ARBA00004496"/>
    </source>
</evidence>
<feature type="binding site" evidence="7">
    <location>
        <begin position="12"/>
        <end position="13"/>
    </location>
    <ligand>
        <name>NAD(+)</name>
        <dbReference type="ChEBI" id="CHEBI:57540"/>
    </ligand>
</feature>
<dbReference type="KEGG" id="cfk:CFRA_05475"/>
<dbReference type="InterPro" id="IPR006424">
    <property type="entry name" value="Glyceraldehyde-3-P_DH_1"/>
</dbReference>
<dbReference type="InterPro" id="IPR036291">
    <property type="entry name" value="NAD(P)-bd_dom_sf"/>
</dbReference>
<dbReference type="SUPFAM" id="SSF55347">
    <property type="entry name" value="Glyceraldehyde-3-phosphate dehydrogenase-like, C-terminal domain"/>
    <property type="match status" value="1"/>
</dbReference>
<feature type="binding site" evidence="7">
    <location>
        <position position="79"/>
    </location>
    <ligand>
        <name>NAD(+)</name>
        <dbReference type="ChEBI" id="CHEBI:57540"/>
    </ligand>
</feature>
<name>A0A1L7CSF8_9CORY</name>
<dbReference type="PRINTS" id="PR00078">
    <property type="entry name" value="G3PDHDRGNASE"/>
</dbReference>
<keyword evidence="13" id="KW-1185">Reference proteome</keyword>
<dbReference type="GO" id="GO:0005737">
    <property type="term" value="C:cytoplasm"/>
    <property type="evidence" value="ECO:0007669"/>
    <property type="project" value="UniProtKB-SubCell"/>
</dbReference>
<dbReference type="GO" id="GO:0050661">
    <property type="term" value="F:NADP binding"/>
    <property type="evidence" value="ECO:0007669"/>
    <property type="project" value="InterPro"/>
</dbReference>
<feature type="binding site" evidence="7">
    <location>
        <position position="35"/>
    </location>
    <ligand>
        <name>NAD(+)</name>
        <dbReference type="ChEBI" id="CHEBI:57540"/>
    </ligand>
</feature>
<evidence type="ECO:0000313" key="13">
    <source>
        <dbReference type="Proteomes" id="UP000185434"/>
    </source>
</evidence>
<dbReference type="Pfam" id="PF00044">
    <property type="entry name" value="Gp_dh_N"/>
    <property type="match status" value="1"/>
</dbReference>
<evidence type="ECO:0000256" key="3">
    <source>
        <dbReference type="ARBA" id="ARBA00021022"/>
    </source>
</evidence>
<dbReference type="Gene3D" id="3.30.360.10">
    <property type="entry name" value="Dihydrodipicolinate Reductase, domain 2"/>
    <property type="match status" value="1"/>
</dbReference>
<dbReference type="InterPro" id="IPR020828">
    <property type="entry name" value="GlycerAld_3-P_DH_NAD(P)-bd"/>
</dbReference>
<evidence type="ECO:0000256" key="7">
    <source>
        <dbReference type="PIRSR" id="PIRSR000149-3"/>
    </source>
</evidence>
<comment type="similarity">
    <text evidence="2 9">Belongs to the glyceraldehyde-3-phosphate dehydrogenase family.</text>
</comment>
<keyword evidence="7" id="KW-0520">NAD</keyword>
<dbReference type="RefSeq" id="WP_075663769.1">
    <property type="nucleotide sequence ID" value="NZ_CP009247.1"/>
</dbReference>
<reference evidence="12 13" key="1">
    <citation type="submission" date="2014-08" db="EMBL/GenBank/DDBJ databases">
        <title>Complete genome sequence of Corynebacterium frankenforstense ST18(T) (=DSM 45800(T)), isolated from raw cow milk.</title>
        <authorList>
            <person name="Ruckert C."/>
            <person name="Albersmeier A."/>
            <person name="Winkler A."/>
            <person name="Lipski A."/>
            <person name="Kalinowski J."/>
        </authorList>
    </citation>
    <scope>NUCLEOTIDE SEQUENCE [LARGE SCALE GENOMIC DNA]</scope>
    <source>
        <strain evidence="12 13">ST18</strain>
    </source>
</reference>
<dbReference type="InterPro" id="IPR020831">
    <property type="entry name" value="GlycerAld/Erythrose_P_DH"/>
</dbReference>
<dbReference type="CDD" id="cd18126">
    <property type="entry name" value="GAPDH_I_C"/>
    <property type="match status" value="1"/>
</dbReference>
<proteinExistence type="inferred from homology"/>
<feature type="binding site" evidence="7">
    <location>
        <position position="311"/>
    </location>
    <ligand>
        <name>NAD(+)</name>
        <dbReference type="ChEBI" id="CHEBI:57540"/>
    </ligand>
</feature>